<accession>Q6MJB1</accession>
<feature type="signal peptide" evidence="1">
    <location>
        <begin position="1"/>
        <end position="23"/>
    </location>
</feature>
<keyword evidence="1" id="KW-0732">Signal</keyword>
<dbReference type="PROSITE" id="PS51257">
    <property type="entry name" value="PROKAR_LIPOPROTEIN"/>
    <property type="match status" value="1"/>
</dbReference>
<organism evidence="2 3">
    <name type="scientific">Bdellovibrio bacteriovorus (strain ATCC 15356 / DSM 50701 / NCIMB 9529 / HD100)</name>
    <dbReference type="NCBI Taxonomy" id="264462"/>
    <lineage>
        <taxon>Bacteria</taxon>
        <taxon>Pseudomonadati</taxon>
        <taxon>Bdellovibrionota</taxon>
        <taxon>Bdellovibrionia</taxon>
        <taxon>Bdellovibrionales</taxon>
        <taxon>Pseudobdellovibrionaceae</taxon>
        <taxon>Bdellovibrio</taxon>
    </lineage>
</organism>
<gene>
    <name evidence="2" type="ordered locus">Bd2870</name>
</gene>
<evidence type="ECO:0008006" key="4">
    <source>
        <dbReference type="Google" id="ProtNLM"/>
    </source>
</evidence>
<dbReference type="AlphaFoldDB" id="Q6MJB1"/>
<dbReference type="RefSeq" id="WP_011165253.1">
    <property type="nucleotide sequence ID" value="NC_005363.1"/>
</dbReference>
<proteinExistence type="predicted"/>
<reference evidence="2 3" key="1">
    <citation type="journal article" date="2004" name="Science">
        <title>A predator unmasked: life cycle of Bdellovibrio bacteriovorus from a genomic perspective.</title>
        <authorList>
            <person name="Rendulic S."/>
            <person name="Jagtap P."/>
            <person name="Rosinus A."/>
            <person name="Eppinger M."/>
            <person name="Baar C."/>
            <person name="Lanz C."/>
            <person name="Keller H."/>
            <person name="Lambert C."/>
            <person name="Evans K.J."/>
            <person name="Goesmann A."/>
            <person name="Meyer F."/>
            <person name="Sockett R.E."/>
            <person name="Schuster S.C."/>
        </authorList>
    </citation>
    <scope>NUCLEOTIDE SEQUENCE [LARGE SCALE GENOMIC DNA]</scope>
    <source>
        <strain evidence="3">ATCC 15356 / DSM 50701 / NCIMB 9529 / HD100</strain>
    </source>
</reference>
<name>Q6MJB1_BDEBA</name>
<sequence>MFRNLSICLFPLMLLLTGCSIEASLQDLAGLRGPKLPPGIDITNKQPIAGVVTDPAICDFAKSEILVGPSGKADGVTELQFAIQLMNSDNTVVQGYVPQFTVIKGLGTVPVVCTASDEYGFSVCSIRSSEPGIKTLQVTNLADYQGQKDLLFDAIVKEATRIVSSGGEVTVATHPSGWQMTGSVGSQYGDIMVQKNGYKLRLGAAGIAIE</sequence>
<dbReference type="KEGG" id="bba:Bd2870"/>
<protein>
    <recommendedName>
        <fullName evidence="4">Lipoprotein</fullName>
    </recommendedName>
</protein>
<dbReference type="HOGENOM" id="CLU_1308114_0_0_7"/>
<dbReference type="EMBL" id="BX842653">
    <property type="protein sequence ID" value="CAE80650.1"/>
    <property type="molecule type" value="Genomic_DNA"/>
</dbReference>
<evidence type="ECO:0000313" key="3">
    <source>
        <dbReference type="Proteomes" id="UP000008080"/>
    </source>
</evidence>
<feature type="chain" id="PRO_5004277581" description="Lipoprotein" evidence="1">
    <location>
        <begin position="24"/>
        <end position="210"/>
    </location>
</feature>
<dbReference type="Proteomes" id="UP000008080">
    <property type="component" value="Chromosome"/>
</dbReference>
<evidence type="ECO:0000313" key="2">
    <source>
        <dbReference type="EMBL" id="CAE80650.1"/>
    </source>
</evidence>
<keyword evidence="3" id="KW-1185">Reference proteome</keyword>
<evidence type="ECO:0000256" key="1">
    <source>
        <dbReference type="SAM" id="SignalP"/>
    </source>
</evidence>
<dbReference type="GeneID" id="93013744"/>